<name>A0AB39KVX0_9CAUL</name>
<dbReference type="RefSeq" id="WP_369061072.1">
    <property type="nucleotide sequence ID" value="NZ_CP158375.1"/>
</dbReference>
<accession>A0AB39KVX0</accession>
<organism evidence="3">
    <name type="scientific">Caulobacter sp. 73W</name>
    <dbReference type="NCBI Taxonomy" id="3161137"/>
    <lineage>
        <taxon>Bacteria</taxon>
        <taxon>Pseudomonadati</taxon>
        <taxon>Pseudomonadota</taxon>
        <taxon>Alphaproteobacteria</taxon>
        <taxon>Caulobacterales</taxon>
        <taxon>Caulobacteraceae</taxon>
        <taxon>Caulobacter</taxon>
    </lineage>
</organism>
<evidence type="ECO:0000256" key="2">
    <source>
        <dbReference type="SAM" id="Phobius"/>
    </source>
</evidence>
<reference evidence="3" key="1">
    <citation type="submission" date="2024-06" db="EMBL/GenBank/DDBJ databases">
        <title>Caulobacter inopinatus, sp. nov.</title>
        <authorList>
            <person name="Donachie S.P."/>
        </authorList>
    </citation>
    <scope>NUCLEOTIDE SEQUENCE</scope>
    <source>
        <strain evidence="3">73W</strain>
    </source>
</reference>
<keyword evidence="2" id="KW-1133">Transmembrane helix</keyword>
<gene>
    <name evidence="3" type="ORF">ABOZ73_04545</name>
</gene>
<feature type="compositionally biased region" description="Pro residues" evidence="1">
    <location>
        <begin position="123"/>
        <end position="190"/>
    </location>
</feature>
<evidence type="ECO:0008006" key="4">
    <source>
        <dbReference type="Google" id="ProtNLM"/>
    </source>
</evidence>
<feature type="region of interest" description="Disordered" evidence="1">
    <location>
        <begin position="79"/>
        <end position="256"/>
    </location>
</feature>
<protein>
    <recommendedName>
        <fullName evidence="4">Energy transducer TonB</fullName>
    </recommendedName>
</protein>
<sequence length="342" mass="35336">MATRRQVIATRRHRNRDAAIFTVSLAAHIAILAWFGSHIPDAYKLPTLEDPAAVDVELFTLPPEPPVEPLPEFALRPIEPQDIPQETPPPPPSVPPVVMPLPPRPQPLPTPPAPQQRSVVAPSPLPAPPRPAPPTPAPPRPVPPAPVQAPPSPAPPAVTPAPPTPAPPSPAIQPSPAPVAAPPAAQPAPPRPRKVDEEAPAANIAPLRMAPVPGPAAPPAGSGAPPSGGGGGGRAGDFTVRRDGIAPGPLPGAEGGLRAALRRSGVGCANQDAVKLTKAERDKCLERAGADQAEATSPLLGINKGKLTAMDREKADKDAYTTYRNTTTGDYPGLRKSFGKRQ</sequence>
<feature type="transmembrane region" description="Helical" evidence="2">
    <location>
        <begin position="18"/>
        <end position="36"/>
    </location>
</feature>
<keyword evidence="2" id="KW-0472">Membrane</keyword>
<feature type="region of interest" description="Disordered" evidence="1">
    <location>
        <begin position="320"/>
        <end position="342"/>
    </location>
</feature>
<evidence type="ECO:0000256" key="1">
    <source>
        <dbReference type="SAM" id="MobiDB-lite"/>
    </source>
</evidence>
<feature type="compositionally biased region" description="Gly residues" evidence="1">
    <location>
        <begin position="226"/>
        <end position="235"/>
    </location>
</feature>
<feature type="compositionally biased region" description="Pro residues" evidence="1">
    <location>
        <begin position="86"/>
        <end position="114"/>
    </location>
</feature>
<evidence type="ECO:0000313" key="3">
    <source>
        <dbReference type="EMBL" id="XDO97692.1"/>
    </source>
</evidence>
<dbReference type="EMBL" id="CP158375">
    <property type="protein sequence ID" value="XDO97692.1"/>
    <property type="molecule type" value="Genomic_DNA"/>
</dbReference>
<dbReference type="PRINTS" id="PR01217">
    <property type="entry name" value="PRICHEXTENSN"/>
</dbReference>
<keyword evidence="2" id="KW-0812">Transmembrane</keyword>
<proteinExistence type="predicted"/>
<dbReference type="AlphaFoldDB" id="A0AB39KVX0"/>